<evidence type="ECO:0000313" key="2">
    <source>
        <dbReference type="EMBL" id="KAF2737114.1"/>
    </source>
</evidence>
<dbReference type="EMBL" id="ML996119">
    <property type="protein sequence ID" value="KAF2737114.1"/>
    <property type="molecule type" value="Genomic_DNA"/>
</dbReference>
<dbReference type="AlphaFoldDB" id="A0A9P4V3W5"/>
<comment type="caution">
    <text evidence="2">The sequence shown here is derived from an EMBL/GenBank/DDBJ whole genome shotgun (WGS) entry which is preliminary data.</text>
</comment>
<dbReference type="OrthoDB" id="2364732at2759"/>
<sequence>WSCQKCSCQEGVFEGLVDSCVLCGHDMDDHGPGVNDPWRPNCDYLCKRDKLVTSVLQYTRHYGVMVIRATPMVGKTALLQLLGHHVVYEEPDLEPVYFEWRRSEDRQGLKYQKYLERERADWKETNAELRPCNPKARIIYLIDEAQGSYEDIEFWSMLKNHHNTRMQSLFILVCVYGAAGVSYKRDPNIESQAQRMHSLQRVELRPSTSFGLCMLFQQDEVALIVNKFAVYNNYQLGQGTTFTFASPMHRRVAYRRLFPGREPDAVVQNLSLQQICTNAIARFSPAMLQNRKDSQSNSSWNIPEAAFQEELYSCLSLELHYLPILSQYSYTKAGRIDLFIATRKWGIEILQCGTNTRLAEHIARFAPGGNYHDWDIMDDYIILNFCSRSAFETIKLTDTTVQSHLFHVVVEPDKMSAEIYTHDKQLRSSWSLSEGRRRKDSDALFEPDEFLSGADETAEEKRVMEELERELEQREKETKKLKKEMERR</sequence>
<feature type="non-terminal residue" evidence="2">
    <location>
        <position position="488"/>
    </location>
</feature>
<gene>
    <name evidence="2" type="ORF">EJ04DRAFT_390669</name>
</gene>
<organism evidence="2 3">
    <name type="scientific">Polyplosphaeria fusca</name>
    <dbReference type="NCBI Taxonomy" id="682080"/>
    <lineage>
        <taxon>Eukaryota</taxon>
        <taxon>Fungi</taxon>
        <taxon>Dikarya</taxon>
        <taxon>Ascomycota</taxon>
        <taxon>Pezizomycotina</taxon>
        <taxon>Dothideomycetes</taxon>
        <taxon>Pleosporomycetidae</taxon>
        <taxon>Pleosporales</taxon>
        <taxon>Tetraplosphaeriaceae</taxon>
        <taxon>Polyplosphaeria</taxon>
    </lineage>
</organism>
<accession>A0A9P4V3W5</accession>
<evidence type="ECO:0000313" key="3">
    <source>
        <dbReference type="Proteomes" id="UP000799444"/>
    </source>
</evidence>
<protein>
    <submittedName>
        <fullName evidence="2">Uncharacterized protein</fullName>
    </submittedName>
</protein>
<evidence type="ECO:0000256" key="1">
    <source>
        <dbReference type="SAM" id="MobiDB-lite"/>
    </source>
</evidence>
<feature type="region of interest" description="Disordered" evidence="1">
    <location>
        <begin position="449"/>
        <end position="488"/>
    </location>
</feature>
<dbReference type="Proteomes" id="UP000799444">
    <property type="component" value="Unassembled WGS sequence"/>
</dbReference>
<feature type="non-terminal residue" evidence="2">
    <location>
        <position position="1"/>
    </location>
</feature>
<reference evidence="2" key="1">
    <citation type="journal article" date="2020" name="Stud. Mycol.">
        <title>101 Dothideomycetes genomes: a test case for predicting lifestyles and emergence of pathogens.</title>
        <authorList>
            <person name="Haridas S."/>
            <person name="Albert R."/>
            <person name="Binder M."/>
            <person name="Bloem J."/>
            <person name="Labutti K."/>
            <person name="Salamov A."/>
            <person name="Andreopoulos B."/>
            <person name="Baker S."/>
            <person name="Barry K."/>
            <person name="Bills G."/>
            <person name="Bluhm B."/>
            <person name="Cannon C."/>
            <person name="Castanera R."/>
            <person name="Culley D."/>
            <person name="Daum C."/>
            <person name="Ezra D."/>
            <person name="Gonzalez J."/>
            <person name="Henrissat B."/>
            <person name="Kuo A."/>
            <person name="Liang C."/>
            <person name="Lipzen A."/>
            <person name="Lutzoni F."/>
            <person name="Magnuson J."/>
            <person name="Mondo S."/>
            <person name="Nolan M."/>
            <person name="Ohm R."/>
            <person name="Pangilinan J."/>
            <person name="Park H.-J."/>
            <person name="Ramirez L."/>
            <person name="Alfaro M."/>
            <person name="Sun H."/>
            <person name="Tritt A."/>
            <person name="Yoshinaga Y."/>
            <person name="Zwiers L.-H."/>
            <person name="Turgeon B."/>
            <person name="Goodwin S."/>
            <person name="Spatafora J."/>
            <person name="Crous P."/>
            <person name="Grigoriev I."/>
        </authorList>
    </citation>
    <scope>NUCLEOTIDE SEQUENCE</scope>
    <source>
        <strain evidence="2">CBS 125425</strain>
    </source>
</reference>
<keyword evidence="3" id="KW-1185">Reference proteome</keyword>
<proteinExistence type="predicted"/>
<feature type="compositionally biased region" description="Basic and acidic residues" evidence="1">
    <location>
        <begin position="459"/>
        <end position="488"/>
    </location>
</feature>
<name>A0A9P4V3W5_9PLEO</name>